<keyword evidence="2" id="KW-0812">Transmembrane</keyword>
<name>A0A9P0GZJ7_NEZVI</name>
<dbReference type="InterPro" id="IPR000615">
    <property type="entry name" value="Bestrophin"/>
</dbReference>
<evidence type="ECO:0000256" key="2">
    <source>
        <dbReference type="ARBA" id="ARBA00022692"/>
    </source>
</evidence>
<gene>
    <name evidence="7" type="ORF">NEZAVI_LOCUS713</name>
</gene>
<keyword evidence="8" id="KW-1185">Reference proteome</keyword>
<evidence type="ECO:0000256" key="5">
    <source>
        <dbReference type="ARBA" id="ARBA00034769"/>
    </source>
</evidence>
<evidence type="ECO:0000313" key="8">
    <source>
        <dbReference type="Proteomes" id="UP001152798"/>
    </source>
</evidence>
<keyword evidence="6" id="KW-0407">Ion channel</keyword>
<evidence type="ECO:0000256" key="1">
    <source>
        <dbReference type="ARBA" id="ARBA00004370"/>
    </source>
</evidence>
<keyword evidence="6" id="KW-0869">Chloride channel</keyword>
<evidence type="ECO:0000256" key="3">
    <source>
        <dbReference type="ARBA" id="ARBA00022989"/>
    </source>
</evidence>
<dbReference type="Pfam" id="PF01062">
    <property type="entry name" value="Bestrophin"/>
    <property type="match status" value="1"/>
</dbReference>
<sequence length="206" mass="23799">MPEGQPELSGRTDRKMKGRWYPIPHSNYPASEQRTFEIVRQYFYKHSENIPMAFVLGFYDERGRLMRRTIVRYAILAYVITLKHVSVRVKKRFPTLQHIVDAGKYNDGERKEDSGDDGRTVPDGKVLDAIGLGHQHHQPGEEGVTHLFRPCRPDPPHGAVGAQEKAWLHHQLRHCLHTPRLHPGPQSLLDLVHDERILINYLCLSH</sequence>
<keyword evidence="6" id="KW-0868">Chloride</keyword>
<dbReference type="InterPro" id="IPR021134">
    <property type="entry name" value="Bestrophin-like"/>
</dbReference>
<keyword evidence="6" id="KW-0813">Transport</keyword>
<keyword evidence="6" id="KW-0406">Ion transport</keyword>
<comment type="function">
    <text evidence="6">Forms chloride channels.</text>
</comment>
<dbReference type="GO" id="GO:0005254">
    <property type="term" value="F:chloride channel activity"/>
    <property type="evidence" value="ECO:0007669"/>
    <property type="project" value="UniProtKB-KW"/>
</dbReference>
<evidence type="ECO:0000313" key="7">
    <source>
        <dbReference type="EMBL" id="CAH1389281.1"/>
    </source>
</evidence>
<dbReference type="PANTHER" id="PTHR10736:SF11">
    <property type="entry name" value="BESTROPHIN 2"/>
    <property type="match status" value="1"/>
</dbReference>
<dbReference type="GO" id="GO:0005886">
    <property type="term" value="C:plasma membrane"/>
    <property type="evidence" value="ECO:0007669"/>
    <property type="project" value="UniProtKB-SubCell"/>
</dbReference>
<keyword evidence="3" id="KW-1133">Transmembrane helix</keyword>
<evidence type="ECO:0000256" key="4">
    <source>
        <dbReference type="ARBA" id="ARBA00023136"/>
    </source>
</evidence>
<dbReference type="AlphaFoldDB" id="A0A9P0GZJ7"/>
<reference evidence="7" key="1">
    <citation type="submission" date="2022-01" db="EMBL/GenBank/DDBJ databases">
        <authorList>
            <person name="King R."/>
        </authorList>
    </citation>
    <scope>NUCLEOTIDE SEQUENCE</scope>
</reference>
<proteinExistence type="inferred from homology"/>
<organism evidence="7 8">
    <name type="scientific">Nezara viridula</name>
    <name type="common">Southern green stink bug</name>
    <name type="synonym">Cimex viridulus</name>
    <dbReference type="NCBI Taxonomy" id="85310"/>
    <lineage>
        <taxon>Eukaryota</taxon>
        <taxon>Metazoa</taxon>
        <taxon>Ecdysozoa</taxon>
        <taxon>Arthropoda</taxon>
        <taxon>Hexapoda</taxon>
        <taxon>Insecta</taxon>
        <taxon>Pterygota</taxon>
        <taxon>Neoptera</taxon>
        <taxon>Paraneoptera</taxon>
        <taxon>Hemiptera</taxon>
        <taxon>Heteroptera</taxon>
        <taxon>Panheteroptera</taxon>
        <taxon>Pentatomomorpha</taxon>
        <taxon>Pentatomoidea</taxon>
        <taxon>Pentatomidae</taxon>
        <taxon>Pentatominae</taxon>
        <taxon>Nezara</taxon>
    </lineage>
</organism>
<comment type="similarity">
    <text evidence="5 6">Belongs to the anion channel-forming bestrophin (TC 1.A.46) family. Calcium-sensitive chloride channel subfamily.</text>
</comment>
<protein>
    <recommendedName>
        <fullName evidence="6">Bestrophin homolog</fullName>
    </recommendedName>
</protein>
<evidence type="ECO:0000256" key="6">
    <source>
        <dbReference type="RuleBase" id="RU363126"/>
    </source>
</evidence>
<dbReference type="OrthoDB" id="201595at2759"/>
<dbReference type="Proteomes" id="UP001152798">
    <property type="component" value="Chromosome 1"/>
</dbReference>
<keyword evidence="4" id="KW-0472">Membrane</keyword>
<dbReference type="GO" id="GO:0034707">
    <property type="term" value="C:chloride channel complex"/>
    <property type="evidence" value="ECO:0007669"/>
    <property type="project" value="UniProtKB-KW"/>
</dbReference>
<comment type="subcellular location">
    <subcellularLocation>
        <location evidence="6">Cell membrane</location>
        <topology evidence="6">Multi-pass membrane protein</topology>
    </subcellularLocation>
    <subcellularLocation>
        <location evidence="1">Membrane</location>
    </subcellularLocation>
</comment>
<dbReference type="EMBL" id="OV725077">
    <property type="protein sequence ID" value="CAH1389281.1"/>
    <property type="molecule type" value="Genomic_DNA"/>
</dbReference>
<accession>A0A9P0GZJ7</accession>
<keyword evidence="6" id="KW-1003">Cell membrane</keyword>
<dbReference type="PANTHER" id="PTHR10736">
    <property type="entry name" value="BESTROPHIN"/>
    <property type="match status" value="1"/>
</dbReference>